<evidence type="ECO:0000313" key="10">
    <source>
        <dbReference type="Proteomes" id="UP000233551"/>
    </source>
</evidence>
<dbReference type="CDD" id="cd17546">
    <property type="entry name" value="REC_hyHK_CKI1_RcsC-like"/>
    <property type="match status" value="1"/>
</dbReference>
<dbReference type="AlphaFoldDB" id="A0A2I0KEH4"/>
<dbReference type="PROSITE" id="PS50110">
    <property type="entry name" value="RESPONSE_REGULATORY"/>
    <property type="match status" value="1"/>
</dbReference>
<dbReference type="Pfam" id="PF00512">
    <property type="entry name" value="HisKA"/>
    <property type="match status" value="1"/>
</dbReference>
<dbReference type="InterPro" id="IPR003594">
    <property type="entry name" value="HATPase_dom"/>
</dbReference>
<feature type="transmembrane region" description="Helical" evidence="6">
    <location>
        <begin position="38"/>
        <end position="62"/>
    </location>
</feature>
<keyword evidence="6" id="KW-1133">Transmembrane helix</keyword>
<name>A0A2I0KEH4_PUNGR</name>
<dbReference type="PANTHER" id="PTHR43719">
    <property type="entry name" value="TWO-COMPONENT HISTIDINE KINASE"/>
    <property type="match status" value="1"/>
</dbReference>
<proteinExistence type="predicted"/>
<feature type="compositionally biased region" description="Polar residues" evidence="5">
    <location>
        <begin position="456"/>
        <end position="466"/>
    </location>
</feature>
<comment type="catalytic activity">
    <reaction evidence="1">
        <text>ATP + protein L-histidine = ADP + protein N-phospho-L-histidine.</text>
        <dbReference type="EC" id="2.7.13.3"/>
    </reaction>
</comment>
<dbReference type="Proteomes" id="UP000233551">
    <property type="component" value="Unassembled WGS sequence"/>
</dbReference>
<evidence type="ECO:0000256" key="6">
    <source>
        <dbReference type="SAM" id="Phobius"/>
    </source>
</evidence>
<dbReference type="InterPro" id="IPR004358">
    <property type="entry name" value="Sig_transdc_His_kin-like_C"/>
</dbReference>
<organism evidence="9 10">
    <name type="scientific">Punica granatum</name>
    <name type="common">Pomegranate</name>
    <dbReference type="NCBI Taxonomy" id="22663"/>
    <lineage>
        <taxon>Eukaryota</taxon>
        <taxon>Viridiplantae</taxon>
        <taxon>Streptophyta</taxon>
        <taxon>Embryophyta</taxon>
        <taxon>Tracheophyta</taxon>
        <taxon>Spermatophyta</taxon>
        <taxon>Magnoliopsida</taxon>
        <taxon>eudicotyledons</taxon>
        <taxon>Gunneridae</taxon>
        <taxon>Pentapetalae</taxon>
        <taxon>rosids</taxon>
        <taxon>malvids</taxon>
        <taxon>Myrtales</taxon>
        <taxon>Lythraceae</taxon>
        <taxon>Punica</taxon>
    </lineage>
</organism>
<dbReference type="SMART" id="SM00387">
    <property type="entry name" value="HATPase_c"/>
    <property type="match status" value="1"/>
</dbReference>
<keyword evidence="6" id="KW-0812">Transmembrane</keyword>
<protein>
    <recommendedName>
        <fullName evidence="2">histidine kinase</fullName>
        <ecNumber evidence="2">2.7.13.3</ecNumber>
    </recommendedName>
</protein>
<reference evidence="9 10" key="1">
    <citation type="submission" date="2017-11" db="EMBL/GenBank/DDBJ databases">
        <title>De-novo sequencing of pomegranate (Punica granatum L.) genome.</title>
        <authorList>
            <person name="Akparov Z."/>
            <person name="Amiraslanov A."/>
            <person name="Hajiyeva S."/>
            <person name="Abbasov M."/>
            <person name="Kaur K."/>
            <person name="Hamwieh A."/>
            <person name="Solovyev V."/>
            <person name="Salamov A."/>
            <person name="Braich B."/>
            <person name="Kosarev P."/>
            <person name="Mahmoud A."/>
            <person name="Hajiyev E."/>
            <person name="Babayeva S."/>
            <person name="Izzatullayeva V."/>
            <person name="Mammadov A."/>
            <person name="Mammadov A."/>
            <person name="Sharifova S."/>
            <person name="Ojaghi J."/>
            <person name="Eynullazada K."/>
            <person name="Bayramov B."/>
            <person name="Abdulazimova A."/>
            <person name="Shahmuradov I."/>
        </authorList>
    </citation>
    <scope>NUCLEOTIDE SEQUENCE [LARGE SCALE GENOMIC DNA]</scope>
    <source>
        <strain evidence="10">cv. AG2017</strain>
        <tissue evidence="9">Leaf</tissue>
    </source>
</reference>
<dbReference type="Gene3D" id="1.10.287.130">
    <property type="match status" value="1"/>
</dbReference>
<dbReference type="PROSITE" id="PS50109">
    <property type="entry name" value="HIS_KIN"/>
    <property type="match status" value="1"/>
</dbReference>
<dbReference type="Pfam" id="PF00072">
    <property type="entry name" value="Response_reg"/>
    <property type="match status" value="1"/>
</dbReference>
<evidence type="ECO:0000256" key="1">
    <source>
        <dbReference type="ARBA" id="ARBA00000085"/>
    </source>
</evidence>
<keyword evidence="6" id="KW-0472">Membrane</keyword>
<dbReference type="InterPro" id="IPR036097">
    <property type="entry name" value="HisK_dim/P_sf"/>
</dbReference>
<dbReference type="PRINTS" id="PR00344">
    <property type="entry name" value="BCTRLSENSOR"/>
</dbReference>
<evidence type="ECO:0000259" key="8">
    <source>
        <dbReference type="PROSITE" id="PS50110"/>
    </source>
</evidence>
<dbReference type="InterPro" id="IPR003661">
    <property type="entry name" value="HisK_dim/P_dom"/>
</dbReference>
<evidence type="ECO:0000259" key="7">
    <source>
        <dbReference type="PROSITE" id="PS50109"/>
    </source>
</evidence>
<dbReference type="SMART" id="SM00388">
    <property type="entry name" value="HisKA"/>
    <property type="match status" value="1"/>
</dbReference>
<dbReference type="InterPro" id="IPR036890">
    <property type="entry name" value="HATPase_C_sf"/>
</dbReference>
<dbReference type="STRING" id="22663.A0A2I0KEH4"/>
<sequence length="757" mass="84734">MQLSSFPVLRPVWFFVFLVSISLLRFHEEPELPVKSKLALIVLVMLIVLQLIVILSFICVIVRAARREMRLSARLIEQMEATRQAQNESIAFAKASHDIRASLACISAFIEMCYHEAAPMTELAKNLEQMDNCAKDLLGLLNSILDKSKIEAGKMVLEEEEFDLAQLLEDVVDMFHPVAMKKNVDVVLDLFDGSMLKHSIVKGDRGKLKRILSNLLSNAVKFTPEGHITVRAWAQEPNSEDHTIHTTNQKAQKKRLSSWFFGKGEGWCKDDEGVNRLQRKPNSMEFVFEVNDTGKGIPKEKWNSVFENYVQVQETAQGEGGTGLGLGIVQSLVRLMGGDIKIVEKEIEKTGTCFRFNMLFAVSGGILVSPHKLMNEEGAEKGSKNIFGPEADLSLPCRSSYEGLSLAILLIGGTERRRVSKSYMERLGIKVWAGREWIKLPSILRKAKRYLDLSCHSSSGESDMSQNADSLSESASNNSSSDQDQIQPFDSRFLLLVVDLSFGPIMELIRVVLEFRRGIQNTNTASCKVVWLDKPSAHYRRILEEEPDLDLSNDVIISRPFHGTRLIEVIKLLPEFKGSSAVRNRTGKMKKIAVGDDDSSSGSIREEGPDEVRLLSGKKVLVVEDVLVLQRLAKWTCLSLGASVDVCEDGDEAVSIVSSKLRELRKLADGASFSSSALPYDFILMDCEMPIVNGYDATRRIRQEELEYNVRIPIIAVSAHSEGPEVKMAFEVGMDSYIQKPLEKDRLVEVLQEMNIT</sequence>
<dbReference type="SUPFAM" id="SSF47384">
    <property type="entry name" value="Homodimeric domain of signal transducing histidine kinase"/>
    <property type="match status" value="1"/>
</dbReference>
<dbReference type="EMBL" id="PGOL01000652">
    <property type="protein sequence ID" value="PKI66907.1"/>
    <property type="molecule type" value="Genomic_DNA"/>
</dbReference>
<dbReference type="GO" id="GO:0000155">
    <property type="term" value="F:phosphorelay sensor kinase activity"/>
    <property type="evidence" value="ECO:0007669"/>
    <property type="project" value="InterPro"/>
</dbReference>
<dbReference type="InterPro" id="IPR011006">
    <property type="entry name" value="CheY-like_superfamily"/>
</dbReference>
<dbReference type="PANTHER" id="PTHR43719:SF75">
    <property type="entry name" value="HISTIDINE KINASE CKI1"/>
    <property type="match status" value="1"/>
</dbReference>
<evidence type="ECO:0000313" key="9">
    <source>
        <dbReference type="EMBL" id="PKI66907.1"/>
    </source>
</evidence>
<evidence type="ECO:0000256" key="2">
    <source>
        <dbReference type="ARBA" id="ARBA00012438"/>
    </source>
</evidence>
<dbReference type="EC" id="2.7.13.3" evidence="2"/>
<keyword evidence="10" id="KW-1185">Reference proteome</keyword>
<dbReference type="InterPro" id="IPR001789">
    <property type="entry name" value="Sig_transdc_resp-reg_receiver"/>
</dbReference>
<feature type="transmembrane region" description="Helical" evidence="6">
    <location>
        <begin position="7"/>
        <end position="26"/>
    </location>
</feature>
<feature type="domain" description="Response regulatory" evidence="8">
    <location>
        <begin position="619"/>
        <end position="755"/>
    </location>
</feature>
<feature type="domain" description="Histidine kinase" evidence="7">
    <location>
        <begin position="94"/>
        <end position="362"/>
    </location>
</feature>
<dbReference type="InterPro" id="IPR050956">
    <property type="entry name" value="2C_system_His_kinase"/>
</dbReference>
<accession>A0A2I0KEH4</accession>
<dbReference type="SUPFAM" id="SSF52172">
    <property type="entry name" value="CheY-like"/>
    <property type="match status" value="1"/>
</dbReference>
<feature type="modified residue" description="4-aspartylphosphate" evidence="4">
    <location>
        <position position="686"/>
    </location>
</feature>
<comment type="caution">
    <text evidence="9">The sequence shown here is derived from an EMBL/GenBank/DDBJ whole genome shotgun (WGS) entry which is preliminary data.</text>
</comment>
<dbReference type="CDD" id="cd00082">
    <property type="entry name" value="HisKA"/>
    <property type="match status" value="1"/>
</dbReference>
<dbReference type="InterPro" id="IPR005467">
    <property type="entry name" value="His_kinase_dom"/>
</dbReference>
<dbReference type="SMART" id="SM00448">
    <property type="entry name" value="REC"/>
    <property type="match status" value="1"/>
</dbReference>
<evidence type="ECO:0000256" key="4">
    <source>
        <dbReference type="PROSITE-ProRule" id="PRU00169"/>
    </source>
</evidence>
<evidence type="ECO:0000256" key="5">
    <source>
        <dbReference type="SAM" id="MobiDB-lite"/>
    </source>
</evidence>
<keyword evidence="3 4" id="KW-0597">Phosphoprotein</keyword>
<evidence type="ECO:0000256" key="3">
    <source>
        <dbReference type="ARBA" id="ARBA00022553"/>
    </source>
</evidence>
<dbReference type="Gene3D" id="3.30.565.10">
    <property type="entry name" value="Histidine kinase-like ATPase, C-terminal domain"/>
    <property type="match status" value="1"/>
</dbReference>
<gene>
    <name evidence="9" type="ORF">CRG98_012670</name>
</gene>
<dbReference type="SUPFAM" id="SSF55874">
    <property type="entry name" value="ATPase domain of HSP90 chaperone/DNA topoisomerase II/histidine kinase"/>
    <property type="match status" value="1"/>
</dbReference>
<feature type="region of interest" description="Disordered" evidence="5">
    <location>
        <begin position="456"/>
        <end position="484"/>
    </location>
</feature>
<dbReference type="Gene3D" id="3.40.50.2300">
    <property type="match status" value="1"/>
</dbReference>
<feature type="compositionally biased region" description="Low complexity" evidence="5">
    <location>
        <begin position="467"/>
        <end position="484"/>
    </location>
</feature>
<dbReference type="Pfam" id="PF02518">
    <property type="entry name" value="HATPase_c"/>
    <property type="match status" value="1"/>
</dbReference>